<protein>
    <submittedName>
        <fullName evidence="1">Uncharacterized protein</fullName>
    </submittedName>
</protein>
<keyword evidence="2" id="KW-1185">Reference proteome</keyword>
<accession>K0SS01</accession>
<evidence type="ECO:0000313" key="1">
    <source>
        <dbReference type="EMBL" id="EJK67719.1"/>
    </source>
</evidence>
<dbReference type="EMBL" id="AGNL01012719">
    <property type="protein sequence ID" value="EJK67719.1"/>
    <property type="molecule type" value="Genomic_DNA"/>
</dbReference>
<feature type="non-terminal residue" evidence="1">
    <location>
        <position position="1"/>
    </location>
</feature>
<evidence type="ECO:0000313" key="2">
    <source>
        <dbReference type="Proteomes" id="UP000266841"/>
    </source>
</evidence>
<name>K0SS01_THAOC</name>
<comment type="caution">
    <text evidence="1">The sequence shown here is derived from an EMBL/GenBank/DDBJ whole genome shotgun (WGS) entry which is preliminary data.</text>
</comment>
<organism evidence="1 2">
    <name type="scientific">Thalassiosira oceanica</name>
    <name type="common">Marine diatom</name>
    <dbReference type="NCBI Taxonomy" id="159749"/>
    <lineage>
        <taxon>Eukaryota</taxon>
        <taxon>Sar</taxon>
        <taxon>Stramenopiles</taxon>
        <taxon>Ochrophyta</taxon>
        <taxon>Bacillariophyta</taxon>
        <taxon>Coscinodiscophyceae</taxon>
        <taxon>Thalassiosirophycidae</taxon>
        <taxon>Thalassiosirales</taxon>
        <taxon>Thalassiosiraceae</taxon>
        <taxon>Thalassiosira</taxon>
    </lineage>
</organism>
<reference evidence="1 2" key="1">
    <citation type="journal article" date="2012" name="Genome Biol.">
        <title>Genome and low-iron response of an oceanic diatom adapted to chronic iron limitation.</title>
        <authorList>
            <person name="Lommer M."/>
            <person name="Specht M."/>
            <person name="Roy A.S."/>
            <person name="Kraemer L."/>
            <person name="Andreson R."/>
            <person name="Gutowska M.A."/>
            <person name="Wolf J."/>
            <person name="Bergner S.V."/>
            <person name="Schilhabel M.B."/>
            <person name="Klostermeier U.C."/>
            <person name="Beiko R.G."/>
            <person name="Rosenstiel P."/>
            <person name="Hippler M."/>
            <person name="Laroche J."/>
        </authorList>
    </citation>
    <scope>NUCLEOTIDE SEQUENCE [LARGE SCALE GENOMIC DNA]</scope>
    <source>
        <strain evidence="1 2">CCMP1005</strain>
    </source>
</reference>
<proteinExistence type="predicted"/>
<dbReference type="AlphaFoldDB" id="K0SS01"/>
<gene>
    <name evidence="1" type="ORF">THAOC_11211</name>
</gene>
<dbReference type="Proteomes" id="UP000266841">
    <property type="component" value="Unassembled WGS sequence"/>
</dbReference>
<sequence length="74" mass="8353">NSLRYLSVPEKGPPSARRLYAQRIDQNLNCHSTVIYRNAACYDGTKCRDFNASREKLAIVTNLLFVTMKTLGGM</sequence>